<feature type="non-terminal residue" evidence="2">
    <location>
        <position position="1"/>
    </location>
</feature>
<evidence type="ECO:0000313" key="2">
    <source>
        <dbReference type="EMBL" id="GAF70849.1"/>
    </source>
</evidence>
<proteinExistence type="predicted"/>
<feature type="domain" description="GTPase Der C-terminal KH-domain-like" evidence="1">
    <location>
        <begin position="83"/>
        <end position="158"/>
    </location>
</feature>
<accession>X0RPS0</accession>
<comment type="caution">
    <text evidence="2">The sequence shown here is derived from an EMBL/GenBank/DDBJ whole genome shotgun (WGS) entry which is preliminary data.</text>
</comment>
<protein>
    <recommendedName>
        <fullName evidence="1">GTPase Der C-terminal KH-domain-like domain-containing protein</fullName>
    </recommendedName>
</protein>
<dbReference type="SUPFAM" id="SSF52540">
    <property type="entry name" value="P-loop containing nucleoside triphosphate hydrolases"/>
    <property type="match status" value="1"/>
</dbReference>
<dbReference type="Gene3D" id="3.30.300.20">
    <property type="match status" value="1"/>
</dbReference>
<organism evidence="2">
    <name type="scientific">marine sediment metagenome</name>
    <dbReference type="NCBI Taxonomy" id="412755"/>
    <lineage>
        <taxon>unclassified sequences</taxon>
        <taxon>metagenomes</taxon>
        <taxon>ecological metagenomes</taxon>
    </lineage>
</organism>
<dbReference type="PANTHER" id="PTHR43834">
    <property type="entry name" value="GTPASE DER"/>
    <property type="match status" value="1"/>
</dbReference>
<dbReference type="AlphaFoldDB" id="X0RPS0"/>
<evidence type="ECO:0000259" key="1">
    <source>
        <dbReference type="Pfam" id="PF14714"/>
    </source>
</evidence>
<dbReference type="Pfam" id="PF14714">
    <property type="entry name" value="KH_dom-like"/>
    <property type="match status" value="1"/>
</dbReference>
<reference evidence="2" key="1">
    <citation type="journal article" date="2014" name="Front. Microbiol.">
        <title>High frequency of phylogenetically diverse reductive dehalogenase-homologous genes in deep subseafloor sedimentary metagenomes.</title>
        <authorList>
            <person name="Kawai M."/>
            <person name="Futagami T."/>
            <person name="Toyoda A."/>
            <person name="Takaki Y."/>
            <person name="Nishi S."/>
            <person name="Hori S."/>
            <person name="Arai W."/>
            <person name="Tsubouchi T."/>
            <person name="Morono Y."/>
            <person name="Uchiyama I."/>
            <person name="Ito T."/>
            <person name="Fujiyama A."/>
            <person name="Inagaki F."/>
            <person name="Takami H."/>
        </authorList>
    </citation>
    <scope>NUCLEOTIDE SEQUENCE</scope>
    <source>
        <strain evidence="2">Expedition CK06-06</strain>
    </source>
</reference>
<name>X0RPS0_9ZZZZ</name>
<dbReference type="Gene3D" id="3.40.50.300">
    <property type="entry name" value="P-loop containing nucleotide triphosphate hydrolases"/>
    <property type="match status" value="1"/>
</dbReference>
<dbReference type="EMBL" id="BARS01007896">
    <property type="protein sequence ID" value="GAF70849.1"/>
    <property type="molecule type" value="Genomic_DNA"/>
</dbReference>
<dbReference type="PANTHER" id="PTHR43834:SF6">
    <property type="entry name" value="GTPASE DER"/>
    <property type="match status" value="1"/>
</dbReference>
<dbReference type="InterPro" id="IPR015946">
    <property type="entry name" value="KH_dom-like_a/b"/>
</dbReference>
<sequence length="163" mass="18922">LTSYDKNLIDDVTNSGKGLIIAANKWDLINKDYKTMNNMATEIQDELPDKTCYPILFTSAITGKRVPKIIETALQIDEARKYRIKTSEFNDFIEKLPIPPGGGDFSILYGTQHNIEPPSFIFFVKNVRKVKNNFYRYLERCLREKFGFEGTPIRISFKDKRQK</sequence>
<gene>
    <name evidence="2" type="ORF">S01H1_15129</name>
</gene>
<dbReference type="InterPro" id="IPR027417">
    <property type="entry name" value="P-loop_NTPase"/>
</dbReference>
<dbReference type="InterPro" id="IPR032859">
    <property type="entry name" value="KH_dom-like"/>
</dbReference>